<keyword evidence="2" id="KW-1133">Transmembrane helix</keyword>
<evidence type="ECO:0000256" key="1">
    <source>
        <dbReference type="SAM" id="MobiDB-lite"/>
    </source>
</evidence>
<organism evidence="3 4">
    <name type="scientific">Methylobrevis pamukkalensis</name>
    <dbReference type="NCBI Taxonomy" id="1439726"/>
    <lineage>
        <taxon>Bacteria</taxon>
        <taxon>Pseudomonadati</taxon>
        <taxon>Pseudomonadota</taxon>
        <taxon>Alphaproteobacteria</taxon>
        <taxon>Hyphomicrobiales</taxon>
        <taxon>Pleomorphomonadaceae</taxon>
        <taxon>Methylobrevis</taxon>
    </lineage>
</organism>
<evidence type="ECO:0000313" key="3">
    <source>
        <dbReference type="EMBL" id="ODN70118.1"/>
    </source>
</evidence>
<keyword evidence="4" id="KW-1185">Reference proteome</keyword>
<gene>
    <name evidence="3" type="ORF">A6302_02597</name>
</gene>
<feature type="region of interest" description="Disordered" evidence="1">
    <location>
        <begin position="1"/>
        <end position="83"/>
    </location>
</feature>
<dbReference type="RefSeq" id="WP_069307173.1">
    <property type="nucleotide sequence ID" value="NZ_MCRJ01000062.1"/>
</dbReference>
<feature type="compositionally biased region" description="Basic and acidic residues" evidence="1">
    <location>
        <begin position="1"/>
        <end position="21"/>
    </location>
</feature>
<evidence type="ECO:0000256" key="2">
    <source>
        <dbReference type="SAM" id="Phobius"/>
    </source>
</evidence>
<feature type="compositionally biased region" description="Low complexity" evidence="1">
    <location>
        <begin position="44"/>
        <end position="55"/>
    </location>
</feature>
<reference evidence="3 4" key="1">
    <citation type="submission" date="2016-07" db="EMBL/GenBank/DDBJ databases">
        <title>Draft Genome Sequence of Methylobrevis pamukkalensis PK2.</title>
        <authorList>
            <person name="Vasilenko O.V."/>
            <person name="Doronina N.V."/>
            <person name="Shmareva M.N."/>
            <person name="Tarlachkov S.V."/>
            <person name="Mustakhimov I."/>
            <person name="Trotsenko Y.A."/>
        </authorList>
    </citation>
    <scope>NUCLEOTIDE SEQUENCE [LARGE SCALE GENOMIC DNA]</scope>
    <source>
        <strain evidence="3 4">PK2</strain>
    </source>
</reference>
<name>A0A1E3H1B1_9HYPH</name>
<dbReference type="EMBL" id="MCRJ01000062">
    <property type="protein sequence ID" value="ODN70118.1"/>
    <property type="molecule type" value="Genomic_DNA"/>
</dbReference>
<proteinExistence type="predicted"/>
<accession>A0A1E3H1B1</accession>
<keyword evidence="2" id="KW-0472">Membrane</keyword>
<evidence type="ECO:0000313" key="4">
    <source>
        <dbReference type="Proteomes" id="UP000094622"/>
    </source>
</evidence>
<keyword evidence="2" id="KW-0812">Transmembrane</keyword>
<dbReference type="AlphaFoldDB" id="A0A1E3H1B1"/>
<feature type="compositionally biased region" description="Basic and acidic residues" evidence="1">
    <location>
        <begin position="70"/>
        <end position="79"/>
    </location>
</feature>
<sequence>MTTNDRLHGDIERGKTKDKVPFADPAAAPLGTDDEAAGHPVDKAAGAARPQAGAEPGRDPVDTPPGSAVSDERSRRIDGELLPSAKRRVRTKLAVFVAILVGVGAVVIAIVALQT</sequence>
<protein>
    <submittedName>
        <fullName evidence="3">Uncharacterized protein</fullName>
    </submittedName>
</protein>
<dbReference type="Proteomes" id="UP000094622">
    <property type="component" value="Unassembled WGS sequence"/>
</dbReference>
<comment type="caution">
    <text evidence="3">The sequence shown here is derived from an EMBL/GenBank/DDBJ whole genome shotgun (WGS) entry which is preliminary data.</text>
</comment>
<feature type="transmembrane region" description="Helical" evidence="2">
    <location>
        <begin position="93"/>
        <end position="113"/>
    </location>
</feature>